<evidence type="ECO:0000313" key="1">
    <source>
        <dbReference type="EMBL" id="GAA3946535.1"/>
    </source>
</evidence>
<organism evidence="1 2">
    <name type="scientific">Hymenobacter algoricola</name>
    <dbReference type="NCBI Taxonomy" id="486267"/>
    <lineage>
        <taxon>Bacteria</taxon>
        <taxon>Pseudomonadati</taxon>
        <taxon>Bacteroidota</taxon>
        <taxon>Cytophagia</taxon>
        <taxon>Cytophagales</taxon>
        <taxon>Hymenobacteraceae</taxon>
        <taxon>Hymenobacter</taxon>
    </lineage>
</organism>
<dbReference type="EMBL" id="BAABDH010000099">
    <property type="protein sequence ID" value="GAA3946535.1"/>
    <property type="molecule type" value="Genomic_DNA"/>
</dbReference>
<name>A0ABP7NGE5_9BACT</name>
<sequence length="73" mass="7847">MQRFFGNAPLGALGFTLIQGEKHETQDIEKKQATQEYFHGAGAGLSDSLVQGLSLSGRCPGLTRFGGFNKAFL</sequence>
<comment type="caution">
    <text evidence="1">The sequence shown here is derived from an EMBL/GenBank/DDBJ whole genome shotgun (WGS) entry which is preliminary data.</text>
</comment>
<keyword evidence="2" id="KW-1185">Reference proteome</keyword>
<reference evidence="2" key="1">
    <citation type="journal article" date="2019" name="Int. J. Syst. Evol. Microbiol.">
        <title>The Global Catalogue of Microorganisms (GCM) 10K type strain sequencing project: providing services to taxonomists for standard genome sequencing and annotation.</title>
        <authorList>
            <consortium name="The Broad Institute Genomics Platform"/>
            <consortium name="The Broad Institute Genome Sequencing Center for Infectious Disease"/>
            <person name="Wu L."/>
            <person name="Ma J."/>
        </authorList>
    </citation>
    <scope>NUCLEOTIDE SEQUENCE [LARGE SCALE GENOMIC DNA]</scope>
    <source>
        <strain evidence="2">JCM 17214</strain>
    </source>
</reference>
<accession>A0ABP7NGE5</accession>
<proteinExistence type="predicted"/>
<protein>
    <submittedName>
        <fullName evidence="1">Uncharacterized protein</fullName>
    </submittedName>
</protein>
<gene>
    <name evidence="1" type="ORF">GCM10022406_30480</name>
</gene>
<dbReference type="Proteomes" id="UP001499909">
    <property type="component" value="Unassembled WGS sequence"/>
</dbReference>
<evidence type="ECO:0000313" key="2">
    <source>
        <dbReference type="Proteomes" id="UP001499909"/>
    </source>
</evidence>